<evidence type="ECO:0000259" key="4">
    <source>
        <dbReference type="Pfam" id="PF00135"/>
    </source>
</evidence>
<feature type="chain" id="PRO_5025335145" evidence="3">
    <location>
        <begin position="19"/>
        <end position="1311"/>
    </location>
</feature>
<dbReference type="PANTHER" id="PTHR11559">
    <property type="entry name" value="CARBOXYLESTERASE"/>
    <property type="match status" value="1"/>
</dbReference>
<dbReference type="InterPro" id="IPR029058">
    <property type="entry name" value="AB_hydrolase_fold"/>
</dbReference>
<dbReference type="InterPro" id="IPR019826">
    <property type="entry name" value="Carboxylesterase_B_AS"/>
</dbReference>
<sequence>MKLTILSLLALGSDAVLSLEAKCLGSDPLTVRTSTGTYTGLIDPKFSKTRQFRAIPFAKPPVLSRRWLPPQKLSSPPSEHHYATRFPPSCPQFVTAVTSLWNQNLTKGNLIYNGQQNDSSGLVGEATSEDCLYLAIWTPTAAAPPAAAGLPVLFFMTGGGFVIGGVDIPWQLPPSWVERSQSHIVVTINYRLNIFGFPNARGLADGHQNLGILDQRAALEWVRDNIAAFGGDPARITLWGQSAGSIGADYHAYAFYQDPIAQAYFMQSGTVFSTSPPQDPTHSNFSFVARHVGCEAPSGGDDDDDDEDGAAELDCMRRVSFAQIENFIGQYGDRGKTPALSFNVIPDDRIVFSDCEARSEAGKIARAPAIISNTANEWSSLVPYPVDNLTTGPYQPAVTAGDISFGVCPTFNSTVYRNRMDLPVFRFQHAGTFPNLNHLKWLGAYHASDLPIIFGTYGLLDDIANTTRFEVEVSQSMQDHVLAFVKDPFRGPQKTMGWMPLVASDPHGGDLIRFGADGKVSQHVNGIEVDGLALDLASIFPVKEVAERSFQKFIAFASELRKSGSDIVVEANLAEVFGRGNISSELEQAFKSKVAVQNIKPKPLFDGSTIELREGPGPTLLRAFEDKTKIYMSTVITLSMLSSFQNTEDLATTIDWALNKRFEIRMPESSQSPGYEGILGTLQSCSSQYSEFLWKDYIDRIEAKLQSSIPNIIIDPDSLRLTPTVFLGAIDFLYAAQRWPEARKVTVSIDVGCVPLIIWAHYVLGMTVVVSGCPKGDVVFSNGKEDQVFITWEGRERGWNEQEFLPTEREDIDPTIRLLDSESNIILACEPDEEGGLTSRVDERHPLRGYGTTYLRRLFNLNFITMENEPIYPEAVGLITGLALSASSRMGRDVCSDARVTGQDSKLETVAGEDIQLESWRVLESAVLIFSGLPVDESKASTYEEVYSRQSVNYDTLPSALYAFLRKVGKGHSYTIAADGLIREVRYLAKIVLLFAHVVELQKCAMMPLIMKQGQTRPWPFAPDIIRYPRERGFIRPTEVFHGIVRLLSSTVLDNSDDRRGHPSRTQFLFLCSDFGWSVYLNTVGKLDPADVRPELIRIGKGVPTNKKTNERKLRIRDGVRFRKMARPACFLLKEGQSYTPRAATKNSHRREFYASRSQEFELTIYVVFEFTSELQQHAAGHWGKFDQTFGYRKMQEVLWQALPTPECEHNVRGQEVIQSPREIEIGPDAVALFGYSNDEFGLRRKPYWQKLIIFLTRGDPNLRWAALNSLFRTSYEEDRHRNTMLRTDHCCEECASSYVASLPGRWALIL</sequence>
<dbReference type="EMBL" id="ML991877">
    <property type="protein sequence ID" value="KAF2229073.1"/>
    <property type="molecule type" value="Genomic_DNA"/>
</dbReference>
<dbReference type="Pfam" id="PF00135">
    <property type="entry name" value="COesterase"/>
    <property type="match status" value="1"/>
</dbReference>
<gene>
    <name evidence="5" type="ORF">EV356DRAFT_537564</name>
</gene>
<dbReference type="PROSITE" id="PS00122">
    <property type="entry name" value="CARBOXYLESTERASE_B_1"/>
    <property type="match status" value="1"/>
</dbReference>
<evidence type="ECO:0000256" key="1">
    <source>
        <dbReference type="ARBA" id="ARBA00005964"/>
    </source>
</evidence>
<keyword evidence="6" id="KW-1185">Reference proteome</keyword>
<evidence type="ECO:0000313" key="6">
    <source>
        <dbReference type="Proteomes" id="UP000800092"/>
    </source>
</evidence>
<dbReference type="GO" id="GO:0016787">
    <property type="term" value="F:hydrolase activity"/>
    <property type="evidence" value="ECO:0007669"/>
    <property type="project" value="UniProtKB-KW"/>
</dbReference>
<dbReference type="InterPro" id="IPR050309">
    <property type="entry name" value="Type-B_Carboxylest/Lipase"/>
</dbReference>
<evidence type="ECO:0000256" key="2">
    <source>
        <dbReference type="ARBA" id="ARBA00022801"/>
    </source>
</evidence>
<dbReference type="SUPFAM" id="SSF53474">
    <property type="entry name" value="alpha/beta-Hydrolases"/>
    <property type="match status" value="1"/>
</dbReference>
<feature type="signal peptide" evidence="3">
    <location>
        <begin position="1"/>
        <end position="18"/>
    </location>
</feature>
<feature type="domain" description="Carboxylesterase type B" evidence="4">
    <location>
        <begin position="29"/>
        <end position="388"/>
    </location>
</feature>
<organism evidence="5 6">
    <name type="scientific">Viridothelium virens</name>
    <name type="common">Speckled blister lichen</name>
    <name type="synonym">Trypethelium virens</name>
    <dbReference type="NCBI Taxonomy" id="1048519"/>
    <lineage>
        <taxon>Eukaryota</taxon>
        <taxon>Fungi</taxon>
        <taxon>Dikarya</taxon>
        <taxon>Ascomycota</taxon>
        <taxon>Pezizomycotina</taxon>
        <taxon>Dothideomycetes</taxon>
        <taxon>Dothideomycetes incertae sedis</taxon>
        <taxon>Trypetheliales</taxon>
        <taxon>Trypetheliaceae</taxon>
        <taxon>Viridothelium</taxon>
    </lineage>
</organism>
<protein>
    <submittedName>
        <fullName evidence="5">Alpha/beta-hydrolase</fullName>
    </submittedName>
</protein>
<keyword evidence="2 5" id="KW-0378">Hydrolase</keyword>
<evidence type="ECO:0000256" key="3">
    <source>
        <dbReference type="SAM" id="SignalP"/>
    </source>
</evidence>
<keyword evidence="3" id="KW-0732">Signal</keyword>
<dbReference type="Proteomes" id="UP000800092">
    <property type="component" value="Unassembled WGS sequence"/>
</dbReference>
<accession>A0A6A6GUV0</accession>
<dbReference type="OrthoDB" id="408631at2759"/>
<proteinExistence type="inferred from homology"/>
<dbReference type="InterPro" id="IPR002018">
    <property type="entry name" value="CarbesteraseB"/>
</dbReference>
<dbReference type="Gene3D" id="3.40.50.1820">
    <property type="entry name" value="alpha/beta hydrolase"/>
    <property type="match status" value="1"/>
</dbReference>
<reference evidence="5" key="1">
    <citation type="journal article" date="2020" name="Stud. Mycol.">
        <title>101 Dothideomycetes genomes: a test case for predicting lifestyles and emergence of pathogens.</title>
        <authorList>
            <person name="Haridas S."/>
            <person name="Albert R."/>
            <person name="Binder M."/>
            <person name="Bloem J."/>
            <person name="Labutti K."/>
            <person name="Salamov A."/>
            <person name="Andreopoulos B."/>
            <person name="Baker S."/>
            <person name="Barry K."/>
            <person name="Bills G."/>
            <person name="Bluhm B."/>
            <person name="Cannon C."/>
            <person name="Castanera R."/>
            <person name="Culley D."/>
            <person name="Daum C."/>
            <person name="Ezra D."/>
            <person name="Gonzalez J."/>
            <person name="Henrissat B."/>
            <person name="Kuo A."/>
            <person name="Liang C."/>
            <person name="Lipzen A."/>
            <person name="Lutzoni F."/>
            <person name="Magnuson J."/>
            <person name="Mondo S."/>
            <person name="Nolan M."/>
            <person name="Ohm R."/>
            <person name="Pangilinan J."/>
            <person name="Park H.-J."/>
            <person name="Ramirez L."/>
            <person name="Alfaro M."/>
            <person name="Sun H."/>
            <person name="Tritt A."/>
            <person name="Yoshinaga Y."/>
            <person name="Zwiers L.-H."/>
            <person name="Turgeon B."/>
            <person name="Goodwin S."/>
            <person name="Spatafora J."/>
            <person name="Crous P."/>
            <person name="Grigoriev I."/>
        </authorList>
    </citation>
    <scope>NUCLEOTIDE SEQUENCE</scope>
    <source>
        <strain evidence="5">Tuck. ex Michener</strain>
    </source>
</reference>
<evidence type="ECO:0000313" key="5">
    <source>
        <dbReference type="EMBL" id="KAF2229073.1"/>
    </source>
</evidence>
<comment type="similarity">
    <text evidence="1">Belongs to the type-B carboxylesterase/lipase family.</text>
</comment>
<name>A0A6A6GUV0_VIRVR</name>